<dbReference type="PROSITE" id="PS50255">
    <property type="entry name" value="CYTOCHROME_B5_2"/>
    <property type="match status" value="1"/>
</dbReference>
<dbReference type="CDD" id="cd02922">
    <property type="entry name" value="FCB2_FMN"/>
    <property type="match status" value="1"/>
</dbReference>
<dbReference type="InterPro" id="IPR000262">
    <property type="entry name" value="FMN-dep_DH"/>
</dbReference>
<evidence type="ECO:0000256" key="14">
    <source>
        <dbReference type="ARBA" id="ARBA00066458"/>
    </source>
</evidence>
<evidence type="ECO:0000256" key="10">
    <source>
        <dbReference type="ARBA" id="ARBA00023128"/>
    </source>
</evidence>
<keyword evidence="7" id="KW-0479">Metal-binding</keyword>
<comment type="catalytic activity">
    <reaction evidence="11">
        <text>(S)-lactate + 2 Fe(III)-[cytochrome c] = 2 Fe(II)-[cytochrome c] + pyruvate + 2 H(+)</text>
        <dbReference type="Rhea" id="RHEA:19909"/>
        <dbReference type="Rhea" id="RHEA-COMP:10350"/>
        <dbReference type="Rhea" id="RHEA-COMP:14399"/>
        <dbReference type="ChEBI" id="CHEBI:15361"/>
        <dbReference type="ChEBI" id="CHEBI:15378"/>
        <dbReference type="ChEBI" id="CHEBI:16651"/>
        <dbReference type="ChEBI" id="CHEBI:29033"/>
        <dbReference type="ChEBI" id="CHEBI:29034"/>
        <dbReference type="EC" id="1.1.2.3"/>
    </reaction>
    <physiologicalReaction direction="left-to-right" evidence="11">
        <dbReference type="Rhea" id="RHEA:19910"/>
    </physiologicalReaction>
</comment>
<dbReference type="EMBL" id="JADGJH010000463">
    <property type="protein sequence ID" value="KAJ3128454.1"/>
    <property type="molecule type" value="Genomic_DNA"/>
</dbReference>
<dbReference type="Proteomes" id="UP001211907">
    <property type="component" value="Unassembled WGS sequence"/>
</dbReference>
<keyword evidence="20" id="KW-1185">Reference proteome</keyword>
<accession>A0AAD5XEC3</accession>
<evidence type="ECO:0000259" key="17">
    <source>
        <dbReference type="PROSITE" id="PS50255"/>
    </source>
</evidence>
<evidence type="ECO:0000256" key="9">
    <source>
        <dbReference type="ARBA" id="ARBA00023004"/>
    </source>
</evidence>
<comment type="caution">
    <text evidence="19">The sequence shown here is derived from an EMBL/GenBank/DDBJ whole genome shotgun (WGS) entry which is preliminary data.</text>
</comment>
<dbReference type="PROSITE" id="PS00557">
    <property type="entry name" value="FMN_HYDROXY_ACID_DH_1"/>
    <property type="match status" value="1"/>
</dbReference>
<feature type="domain" description="FMN hydroxy acid dehydrogenase" evidence="18">
    <location>
        <begin position="111"/>
        <end position="484"/>
    </location>
</feature>
<keyword evidence="10" id="KW-0496">Mitochondrion</keyword>
<name>A0AAD5XEC3_9FUNG</name>
<evidence type="ECO:0000256" key="12">
    <source>
        <dbReference type="ARBA" id="ARBA00061137"/>
    </source>
</evidence>
<keyword evidence="6" id="KW-0288">FMN</keyword>
<dbReference type="SMART" id="SM01117">
    <property type="entry name" value="Cyt-b5"/>
    <property type="match status" value="1"/>
</dbReference>
<dbReference type="PROSITE" id="PS00191">
    <property type="entry name" value="CYTOCHROME_B5_1"/>
    <property type="match status" value="1"/>
</dbReference>
<dbReference type="InterPro" id="IPR018506">
    <property type="entry name" value="Cyt_B5_heme-BS"/>
</dbReference>
<dbReference type="InterPro" id="IPR037396">
    <property type="entry name" value="FMN_HAD"/>
</dbReference>
<dbReference type="GO" id="GO:0020037">
    <property type="term" value="F:heme binding"/>
    <property type="evidence" value="ECO:0007669"/>
    <property type="project" value="InterPro"/>
</dbReference>
<dbReference type="PROSITE" id="PS51349">
    <property type="entry name" value="FMN_HYDROXY_ACID_DH_2"/>
    <property type="match status" value="1"/>
</dbReference>
<dbReference type="InterPro" id="IPR008259">
    <property type="entry name" value="FMN_hydac_DH_AS"/>
</dbReference>
<dbReference type="Gene3D" id="3.10.120.10">
    <property type="entry name" value="Cytochrome b5-like heme/steroid binding domain"/>
    <property type="match status" value="1"/>
</dbReference>
<dbReference type="InterPro" id="IPR037458">
    <property type="entry name" value="L-MDH/L-LDH_FMN-bd"/>
</dbReference>
<evidence type="ECO:0000256" key="5">
    <source>
        <dbReference type="ARBA" id="ARBA00022630"/>
    </source>
</evidence>
<feature type="domain" description="Cytochrome b5 heme-binding" evidence="17">
    <location>
        <begin position="2"/>
        <end position="79"/>
    </location>
</feature>
<comment type="cofactor">
    <cofactor evidence="1">
        <name>FMN</name>
        <dbReference type="ChEBI" id="CHEBI:58210"/>
    </cofactor>
</comment>
<dbReference type="EC" id="1.1.2.3" evidence="14"/>
<evidence type="ECO:0000256" key="3">
    <source>
        <dbReference type="ARBA" id="ARBA00011881"/>
    </source>
</evidence>
<dbReference type="Pfam" id="PF00173">
    <property type="entry name" value="Cyt-b5"/>
    <property type="match status" value="1"/>
</dbReference>
<feature type="region of interest" description="Disordered" evidence="16">
    <location>
        <begin position="86"/>
        <end position="109"/>
    </location>
</feature>
<protein>
    <recommendedName>
        <fullName evidence="15">L-lactate dehydrogenase (cytochrome)</fullName>
        <ecNumber evidence="14">1.1.2.3</ecNumber>
    </recommendedName>
</protein>
<organism evidence="19 20">
    <name type="scientific">Physocladia obscura</name>
    <dbReference type="NCBI Taxonomy" id="109957"/>
    <lineage>
        <taxon>Eukaryota</taxon>
        <taxon>Fungi</taxon>
        <taxon>Fungi incertae sedis</taxon>
        <taxon>Chytridiomycota</taxon>
        <taxon>Chytridiomycota incertae sedis</taxon>
        <taxon>Chytridiomycetes</taxon>
        <taxon>Chytridiales</taxon>
        <taxon>Chytriomycetaceae</taxon>
        <taxon>Physocladia</taxon>
    </lineage>
</organism>
<evidence type="ECO:0000256" key="11">
    <source>
        <dbReference type="ARBA" id="ARBA00052399"/>
    </source>
</evidence>
<dbReference type="PRINTS" id="PR00363">
    <property type="entry name" value="CYTOCHROMEB5"/>
</dbReference>
<keyword evidence="5" id="KW-0285">Flavoprotein</keyword>
<comment type="similarity">
    <text evidence="12">In the C-terminal section; belongs to the FMN-dependent alpha-hydroxy acid dehydrogenase family.</text>
</comment>
<evidence type="ECO:0000256" key="6">
    <source>
        <dbReference type="ARBA" id="ARBA00022643"/>
    </source>
</evidence>
<sequence>MTKVFTHKDVSLHSTRDSCHVIIHNKVYNLTNFLSEHPGGARIILREAGTDATAAYSKYHPAELISNVLSPDLCLGVLDTTSVPISLKQPEEQTAGQRKSRDISGGGGGKPDLASVLNVFDFEAIARKTLSREAWVYYSSGSGDEITLRDNRQSFNRIAMIPRVLVNVSSISTTTRLLGSHCAMPIYISSCALGKLGHPEGEVVLTRAAGTRNVIQMMPTLASCGLDEMLDARRPKEGGDGWQDTWFQLYVNSDREVTKRVVQHAEKRGCKGLFVTVDAPWLGRREKDMRVKYVDDAPDIQKRETDTNGKLVNRAEGAARAISSFIDSKLAWSDLSWLASITSLPIVLKGIQCAEDAVRAARTPRIAGIVVSNHGGRQLDTSRSGIEILPEVMDALNAAGLKRRIEVFVDGGVRRGTDVFKALALGAAGVGIGRPTLYAMSTYGQAGVERLLDIFKEELEGCMGLMGVTKISEIRRDMVDTKYLGARVSVVKDFLHENAYEAMEFPTSKL</sequence>
<evidence type="ECO:0000256" key="4">
    <source>
        <dbReference type="ARBA" id="ARBA00022617"/>
    </source>
</evidence>
<dbReference type="SUPFAM" id="SSF55856">
    <property type="entry name" value="Cytochrome b5-like heme/steroid binding domain"/>
    <property type="match status" value="1"/>
</dbReference>
<dbReference type="GO" id="GO:0004460">
    <property type="term" value="F:L-lactate dehydrogenase (cytochrome) activity"/>
    <property type="evidence" value="ECO:0007669"/>
    <property type="project" value="UniProtKB-EC"/>
</dbReference>
<comment type="subcellular location">
    <subcellularLocation>
        <location evidence="2">Mitochondrion intermembrane space</location>
    </subcellularLocation>
</comment>
<dbReference type="InterPro" id="IPR036400">
    <property type="entry name" value="Cyt_B5-like_heme/steroid_sf"/>
</dbReference>
<evidence type="ECO:0000256" key="7">
    <source>
        <dbReference type="ARBA" id="ARBA00022723"/>
    </source>
</evidence>
<evidence type="ECO:0000256" key="16">
    <source>
        <dbReference type="SAM" id="MobiDB-lite"/>
    </source>
</evidence>
<dbReference type="GO" id="GO:0046872">
    <property type="term" value="F:metal ion binding"/>
    <property type="evidence" value="ECO:0007669"/>
    <property type="project" value="UniProtKB-KW"/>
</dbReference>
<keyword evidence="4" id="KW-0349">Heme</keyword>
<dbReference type="FunFam" id="3.20.20.70:FF:000062">
    <property type="entry name" value="Cytochrome b2, mitochondrial, putative"/>
    <property type="match status" value="1"/>
</dbReference>
<gene>
    <name evidence="19" type="ORF">HK100_009157</name>
</gene>
<dbReference type="Pfam" id="PF01070">
    <property type="entry name" value="FMN_dh"/>
    <property type="match status" value="1"/>
</dbReference>
<evidence type="ECO:0000256" key="15">
    <source>
        <dbReference type="ARBA" id="ARBA00068515"/>
    </source>
</evidence>
<dbReference type="AlphaFoldDB" id="A0AAD5XEC3"/>
<dbReference type="GO" id="GO:0005758">
    <property type="term" value="C:mitochondrial intermembrane space"/>
    <property type="evidence" value="ECO:0007669"/>
    <property type="project" value="UniProtKB-SubCell"/>
</dbReference>
<comment type="subunit">
    <text evidence="3">Homotetramer.</text>
</comment>
<evidence type="ECO:0000256" key="2">
    <source>
        <dbReference type="ARBA" id="ARBA00004569"/>
    </source>
</evidence>
<comment type="similarity">
    <text evidence="13">In the N-terminal section; belongs to the cytochrome b5 family.</text>
</comment>
<evidence type="ECO:0000259" key="18">
    <source>
        <dbReference type="PROSITE" id="PS51349"/>
    </source>
</evidence>
<dbReference type="InterPro" id="IPR013785">
    <property type="entry name" value="Aldolase_TIM"/>
</dbReference>
<evidence type="ECO:0000256" key="13">
    <source>
        <dbReference type="ARBA" id="ARBA00061589"/>
    </source>
</evidence>
<dbReference type="PANTHER" id="PTHR10578">
    <property type="entry name" value="S -2-HYDROXY-ACID OXIDASE-RELATED"/>
    <property type="match status" value="1"/>
</dbReference>
<evidence type="ECO:0000256" key="1">
    <source>
        <dbReference type="ARBA" id="ARBA00001917"/>
    </source>
</evidence>
<dbReference type="SUPFAM" id="SSF51395">
    <property type="entry name" value="FMN-linked oxidoreductases"/>
    <property type="match status" value="1"/>
</dbReference>
<reference evidence="19" key="1">
    <citation type="submission" date="2020-05" db="EMBL/GenBank/DDBJ databases">
        <title>Phylogenomic resolution of chytrid fungi.</title>
        <authorList>
            <person name="Stajich J.E."/>
            <person name="Amses K."/>
            <person name="Simmons R."/>
            <person name="Seto K."/>
            <person name="Myers J."/>
            <person name="Bonds A."/>
            <person name="Quandt C.A."/>
            <person name="Barry K."/>
            <person name="Liu P."/>
            <person name="Grigoriev I."/>
            <person name="Longcore J.E."/>
            <person name="James T.Y."/>
        </authorList>
    </citation>
    <scope>NUCLEOTIDE SEQUENCE</scope>
    <source>
        <strain evidence="19">JEL0513</strain>
    </source>
</reference>
<evidence type="ECO:0000313" key="20">
    <source>
        <dbReference type="Proteomes" id="UP001211907"/>
    </source>
</evidence>
<keyword evidence="8" id="KW-0560">Oxidoreductase</keyword>
<evidence type="ECO:0000256" key="8">
    <source>
        <dbReference type="ARBA" id="ARBA00023002"/>
    </source>
</evidence>
<dbReference type="Gene3D" id="3.20.20.70">
    <property type="entry name" value="Aldolase class I"/>
    <property type="match status" value="1"/>
</dbReference>
<keyword evidence="9" id="KW-0408">Iron</keyword>
<evidence type="ECO:0000313" key="19">
    <source>
        <dbReference type="EMBL" id="KAJ3128454.1"/>
    </source>
</evidence>
<dbReference type="PANTHER" id="PTHR10578:SF148">
    <property type="entry name" value="L-LACTATE DEHYDROGENASE (CYTOCHROME)"/>
    <property type="match status" value="1"/>
</dbReference>
<proteinExistence type="inferred from homology"/>
<dbReference type="InterPro" id="IPR001199">
    <property type="entry name" value="Cyt_B5-like_heme/steroid-bd"/>
</dbReference>